<dbReference type="InterPro" id="IPR011044">
    <property type="entry name" value="Quino_amine_DH_bsu"/>
</dbReference>
<dbReference type="OrthoDB" id="2937711at2759"/>
<protein>
    <recommendedName>
        <fullName evidence="1">F-box domain-containing protein</fullName>
    </recommendedName>
</protein>
<dbReference type="Proteomes" id="UP000807469">
    <property type="component" value="Unassembled WGS sequence"/>
</dbReference>
<evidence type="ECO:0000259" key="1">
    <source>
        <dbReference type="PROSITE" id="PS50181"/>
    </source>
</evidence>
<dbReference type="SUPFAM" id="SSF50969">
    <property type="entry name" value="YVTN repeat-like/Quinoprotein amine dehydrogenase"/>
    <property type="match status" value="1"/>
</dbReference>
<feature type="domain" description="F-box" evidence="1">
    <location>
        <begin position="14"/>
        <end position="60"/>
    </location>
</feature>
<evidence type="ECO:0000313" key="3">
    <source>
        <dbReference type="Proteomes" id="UP000807469"/>
    </source>
</evidence>
<proteinExistence type="predicted"/>
<keyword evidence="3" id="KW-1185">Reference proteome</keyword>
<dbReference type="InterPro" id="IPR036047">
    <property type="entry name" value="F-box-like_dom_sf"/>
</dbReference>
<comment type="caution">
    <text evidence="2">The sequence shown here is derived from an EMBL/GenBank/DDBJ whole genome shotgun (WGS) entry which is preliminary data.</text>
</comment>
<dbReference type="SUPFAM" id="SSF81383">
    <property type="entry name" value="F-box domain"/>
    <property type="match status" value="1"/>
</dbReference>
<dbReference type="InterPro" id="IPR001810">
    <property type="entry name" value="F-box_dom"/>
</dbReference>
<dbReference type="Pfam" id="PF12937">
    <property type="entry name" value="F-box-like"/>
    <property type="match status" value="1"/>
</dbReference>
<sequence>MAKPSAGLYVGHGQRNLTSLPVEILLNILSLVHLKDVVTFPFVCQAFSSLAQNRILWIRALSAERLLRPIACPKNTELVSLALADLKHIAQRTCRLQRTWAVNHPDALQISGPIKAIVVDAEGPVDIIDQVPGTELYVFHSRATGEAFVLDANTGKTTCTLHVGFTVVDTFPGCKKGNKFYVSLLVLDDDTDCSKILILCVDCDVLSGPRLTIAFEHEFKPQFSHSTIFMTTEYVGAQEFVDAPVEPSGDNHVRIVAVNITTGRQTTITTNVPQEVRSLADTQSLNTYFSDSKHRGFTLCTINNKMFIVVDYKFTSSAFPVPHNMLPLDTNPDVPSTSTLNIRLGTPVASASWDPGENLLYEPRCMICTGDPQGGLAISLQSKVQPDLGSVALQLRFWTPVLTSSAPDDATFMIVPKWTTEIFGALQSSPDMEWILATNSSSGRMILVVVNRPNIGLKLYLVVVDPGLDRCVAHELKVLSFIDLATVSSPAIDEQRGTVSLYNEDGTLFVIPYARNLQIIA</sequence>
<dbReference type="EMBL" id="MU155132">
    <property type="protein sequence ID" value="KAF9486040.1"/>
    <property type="molecule type" value="Genomic_DNA"/>
</dbReference>
<name>A0A9P6D7S0_9AGAR</name>
<dbReference type="AlphaFoldDB" id="A0A9P6D7S0"/>
<accession>A0A9P6D7S0</accession>
<dbReference type="PROSITE" id="PS50181">
    <property type="entry name" value="FBOX"/>
    <property type="match status" value="1"/>
</dbReference>
<reference evidence="2" key="1">
    <citation type="submission" date="2020-11" db="EMBL/GenBank/DDBJ databases">
        <authorList>
            <consortium name="DOE Joint Genome Institute"/>
            <person name="Ahrendt S."/>
            <person name="Riley R."/>
            <person name="Andreopoulos W."/>
            <person name="Labutti K."/>
            <person name="Pangilinan J."/>
            <person name="Ruiz-Duenas F.J."/>
            <person name="Barrasa J.M."/>
            <person name="Sanchez-Garcia M."/>
            <person name="Camarero S."/>
            <person name="Miyauchi S."/>
            <person name="Serrano A."/>
            <person name="Linde D."/>
            <person name="Babiker R."/>
            <person name="Drula E."/>
            <person name="Ayuso-Fernandez I."/>
            <person name="Pacheco R."/>
            <person name="Padilla G."/>
            <person name="Ferreira P."/>
            <person name="Barriuso J."/>
            <person name="Kellner H."/>
            <person name="Castanera R."/>
            <person name="Alfaro M."/>
            <person name="Ramirez L."/>
            <person name="Pisabarro A.G."/>
            <person name="Kuo A."/>
            <person name="Tritt A."/>
            <person name="Lipzen A."/>
            <person name="He G."/>
            <person name="Yan M."/>
            <person name="Ng V."/>
            <person name="Cullen D."/>
            <person name="Martin F."/>
            <person name="Rosso M.-N."/>
            <person name="Henrissat B."/>
            <person name="Hibbett D."/>
            <person name="Martinez A.T."/>
            <person name="Grigoriev I.V."/>
        </authorList>
    </citation>
    <scope>NUCLEOTIDE SEQUENCE</scope>
    <source>
        <strain evidence="2">CIRM-BRFM 674</strain>
    </source>
</reference>
<dbReference type="Gene3D" id="1.20.1280.50">
    <property type="match status" value="1"/>
</dbReference>
<organism evidence="2 3">
    <name type="scientific">Pholiota conissans</name>
    <dbReference type="NCBI Taxonomy" id="109636"/>
    <lineage>
        <taxon>Eukaryota</taxon>
        <taxon>Fungi</taxon>
        <taxon>Dikarya</taxon>
        <taxon>Basidiomycota</taxon>
        <taxon>Agaricomycotina</taxon>
        <taxon>Agaricomycetes</taxon>
        <taxon>Agaricomycetidae</taxon>
        <taxon>Agaricales</taxon>
        <taxon>Agaricineae</taxon>
        <taxon>Strophariaceae</taxon>
        <taxon>Pholiota</taxon>
    </lineage>
</organism>
<gene>
    <name evidence="2" type="ORF">BDN70DRAFT_794918</name>
</gene>
<dbReference type="SMART" id="SM00256">
    <property type="entry name" value="FBOX"/>
    <property type="match status" value="1"/>
</dbReference>
<evidence type="ECO:0000313" key="2">
    <source>
        <dbReference type="EMBL" id="KAF9486040.1"/>
    </source>
</evidence>